<accession>A0A1C6W4X8</accession>
<feature type="transmembrane region" description="Helical" evidence="1">
    <location>
        <begin position="6"/>
        <end position="28"/>
    </location>
</feature>
<dbReference type="InterPro" id="IPR035919">
    <property type="entry name" value="EAL_sf"/>
</dbReference>
<organism evidence="4 5">
    <name type="scientific">Micromonospora peucetia</name>
    <dbReference type="NCBI Taxonomy" id="47871"/>
    <lineage>
        <taxon>Bacteria</taxon>
        <taxon>Bacillati</taxon>
        <taxon>Actinomycetota</taxon>
        <taxon>Actinomycetes</taxon>
        <taxon>Micromonosporales</taxon>
        <taxon>Micromonosporaceae</taxon>
        <taxon>Micromonospora</taxon>
    </lineage>
</organism>
<dbReference type="AlphaFoldDB" id="A0A1C6W4X8"/>
<keyword evidence="1" id="KW-0472">Membrane</keyword>
<dbReference type="InterPro" id="IPR043128">
    <property type="entry name" value="Rev_trsase/Diguanyl_cyclase"/>
</dbReference>
<feature type="transmembrane region" description="Helical" evidence="1">
    <location>
        <begin position="113"/>
        <end position="134"/>
    </location>
</feature>
<feature type="domain" description="EAL" evidence="2">
    <location>
        <begin position="544"/>
        <end position="792"/>
    </location>
</feature>
<dbReference type="PANTHER" id="PTHR33121">
    <property type="entry name" value="CYCLIC DI-GMP PHOSPHODIESTERASE PDEF"/>
    <property type="match status" value="1"/>
</dbReference>
<dbReference type="SUPFAM" id="SSF55073">
    <property type="entry name" value="Nucleotide cyclase"/>
    <property type="match status" value="1"/>
</dbReference>
<dbReference type="OrthoDB" id="3369948at2"/>
<evidence type="ECO:0000313" key="4">
    <source>
        <dbReference type="EMBL" id="SCL73582.1"/>
    </source>
</evidence>
<evidence type="ECO:0000313" key="5">
    <source>
        <dbReference type="Proteomes" id="UP000199343"/>
    </source>
</evidence>
<proteinExistence type="predicted"/>
<dbReference type="PROSITE" id="PS50887">
    <property type="entry name" value="GGDEF"/>
    <property type="match status" value="1"/>
</dbReference>
<dbReference type="STRING" id="47871.GA0070608_5885"/>
<dbReference type="SUPFAM" id="SSF141868">
    <property type="entry name" value="EAL domain-like"/>
    <property type="match status" value="1"/>
</dbReference>
<dbReference type="PROSITE" id="PS50883">
    <property type="entry name" value="EAL"/>
    <property type="match status" value="1"/>
</dbReference>
<protein>
    <submittedName>
        <fullName evidence="4">Diguanylate cyclase (GGDEF) domain-containing protein</fullName>
    </submittedName>
</protein>
<dbReference type="SMART" id="SM00267">
    <property type="entry name" value="GGDEF"/>
    <property type="match status" value="1"/>
</dbReference>
<reference evidence="4 5" key="1">
    <citation type="submission" date="2016-06" db="EMBL/GenBank/DDBJ databases">
        <authorList>
            <person name="Kjaerup R.B."/>
            <person name="Dalgaard T.S."/>
            <person name="Juul-Madsen H.R."/>
        </authorList>
    </citation>
    <scope>NUCLEOTIDE SEQUENCE [LARGE SCALE GENOMIC DNA]</scope>
    <source>
        <strain evidence="4 5">DSM 43363</strain>
    </source>
</reference>
<dbReference type="InterPro" id="IPR029787">
    <property type="entry name" value="Nucleotide_cyclase"/>
</dbReference>
<evidence type="ECO:0000256" key="1">
    <source>
        <dbReference type="SAM" id="Phobius"/>
    </source>
</evidence>
<sequence>MPNQRGRWALVTLTSMVCVLASVCLVWAVNHVGQPARYYFVYPLMGAALMAVGAICSAPLPQRMPIRITLTPTASLVCAAALPAPWVILCAAVGVAVARMVTRYPRASGVHKAIQNTAMDIVAAAAAAAVLYVFGVRPGFVEAEMDTSGLARLGAGLLVAAAVLFAIEELVTSAAVTLATSKPFALVLRTLWRTRLIVALGETVTAGLFAVVIGLDKRAMIALPAVMLVLYLAVTYRLRIREERGAWEHLAALTDALSARDLHTVLHTAAVGAVGLFGTRAADIEIHGGERLVRADSEAGEAGVVYDGPASEAPEMAGARTVVRHEIRRDATGLQGMVRLYLTGRRDVLSVREQATLRAFAANLSTSLDGVHAYGLLAEDAHRHELAATQDPDTRLPNRMALLSRVATKATGTCHVVVVRLENYQFLADAVGRDRALRVLDELAGRLCRAARDAASVVGRVGDAEFALVMWGLSKDTAYQRACWAVAALRRLVTDEKGPLSVRASAGMTSGPAAQAHDLLDGAERVMWRAVRAGQDRLVSYQTAPVPGTSLARELLDARMAISCEPIVDLTTGRIVMVQSTPRFLYSRHDVFAADEDIYQLIDDEEALQDLARKVVARSVSAATTWREALPRTALIVPVPARALTPQLADSLREMLSGYGVAASSLVLEVAEPTALRDRNTVEQLRHYGIRLLLANFGSDQNSIEVLNAATWSFLRLHPAYALDAGWRPARSVIRAAVDLSIDLGFAVIASGIAREDEREELATLGCALGSGSLFGGAMFPSQLRNHGRLWQPRALPGRARVLRLHRSG</sequence>
<dbReference type="EMBL" id="FMIC01000002">
    <property type="protein sequence ID" value="SCL73582.1"/>
    <property type="molecule type" value="Genomic_DNA"/>
</dbReference>
<feature type="transmembrane region" description="Helical" evidence="1">
    <location>
        <begin position="154"/>
        <end position="176"/>
    </location>
</feature>
<feature type="transmembrane region" description="Helical" evidence="1">
    <location>
        <begin position="221"/>
        <end position="238"/>
    </location>
</feature>
<dbReference type="Gene3D" id="3.30.70.270">
    <property type="match status" value="1"/>
</dbReference>
<dbReference type="CDD" id="cd01948">
    <property type="entry name" value="EAL"/>
    <property type="match status" value="1"/>
</dbReference>
<dbReference type="Pfam" id="PF00563">
    <property type="entry name" value="EAL"/>
    <property type="match status" value="1"/>
</dbReference>
<dbReference type="GO" id="GO:0071111">
    <property type="term" value="F:cyclic-guanylate-specific phosphodiesterase activity"/>
    <property type="evidence" value="ECO:0007669"/>
    <property type="project" value="InterPro"/>
</dbReference>
<keyword evidence="1" id="KW-1133">Transmembrane helix</keyword>
<dbReference type="NCBIfam" id="TIGR00254">
    <property type="entry name" value="GGDEF"/>
    <property type="match status" value="1"/>
</dbReference>
<gene>
    <name evidence="4" type="ORF">GA0070608_5885</name>
</gene>
<dbReference type="InterPro" id="IPR050706">
    <property type="entry name" value="Cyclic-di-GMP_PDE-like"/>
</dbReference>
<dbReference type="InterPro" id="IPR000160">
    <property type="entry name" value="GGDEF_dom"/>
</dbReference>
<feature type="domain" description="GGDEF" evidence="3">
    <location>
        <begin position="412"/>
        <end position="543"/>
    </location>
</feature>
<dbReference type="Gene3D" id="3.20.20.450">
    <property type="entry name" value="EAL domain"/>
    <property type="match status" value="1"/>
</dbReference>
<evidence type="ECO:0000259" key="3">
    <source>
        <dbReference type="PROSITE" id="PS50887"/>
    </source>
</evidence>
<dbReference type="PANTHER" id="PTHR33121:SF70">
    <property type="entry name" value="SIGNALING PROTEIN YKOW"/>
    <property type="match status" value="1"/>
</dbReference>
<feature type="transmembrane region" description="Helical" evidence="1">
    <location>
        <begin position="196"/>
        <end position="215"/>
    </location>
</feature>
<keyword evidence="1" id="KW-0812">Transmembrane</keyword>
<dbReference type="InterPro" id="IPR001633">
    <property type="entry name" value="EAL_dom"/>
</dbReference>
<evidence type="ECO:0000259" key="2">
    <source>
        <dbReference type="PROSITE" id="PS50883"/>
    </source>
</evidence>
<feature type="transmembrane region" description="Helical" evidence="1">
    <location>
        <begin position="40"/>
        <end position="60"/>
    </location>
</feature>
<dbReference type="Pfam" id="PF00990">
    <property type="entry name" value="GGDEF"/>
    <property type="match status" value="1"/>
</dbReference>
<name>A0A1C6W4X8_9ACTN</name>
<dbReference type="Proteomes" id="UP000199343">
    <property type="component" value="Unassembled WGS sequence"/>
</dbReference>
<feature type="transmembrane region" description="Helical" evidence="1">
    <location>
        <begin position="80"/>
        <end position="101"/>
    </location>
</feature>
<dbReference type="SMART" id="SM00052">
    <property type="entry name" value="EAL"/>
    <property type="match status" value="1"/>
</dbReference>